<sequence>MTGGRGDEPDDPREPAWHERTSTLLGASVGAVAVLGVLYLLISSLLTGSDDPDPAGQYFLEPTATTSRFSTSGSESTTTTQTITSTSPPATTDINDPNAPTSTTSGTETTDSDFGDTPTSRSSRSTTGEDGPTSRRPRFNETRTLYPRP</sequence>
<evidence type="ECO:0000313" key="4">
    <source>
        <dbReference type="Proteomes" id="UP000467193"/>
    </source>
</evidence>
<protein>
    <submittedName>
        <fullName evidence="3">Uncharacterized protein</fullName>
    </submittedName>
</protein>
<dbReference type="KEGG" id="msei:MSEDJ_18000"/>
<name>A0A7I7QN25_9MYCO</name>
<dbReference type="AlphaFoldDB" id="A0A7I7QN25"/>
<accession>A0A7I7QN25</accession>
<gene>
    <name evidence="3" type="ORF">MSEDJ_18000</name>
</gene>
<feature type="transmembrane region" description="Helical" evidence="2">
    <location>
        <begin position="23"/>
        <end position="42"/>
    </location>
</feature>
<reference evidence="3 4" key="1">
    <citation type="journal article" date="2019" name="Emerg. Microbes Infect.">
        <title>Comprehensive subspecies identification of 175 nontuberculous mycobacteria species based on 7547 genomic profiles.</title>
        <authorList>
            <person name="Matsumoto Y."/>
            <person name="Kinjo T."/>
            <person name="Motooka D."/>
            <person name="Nabeya D."/>
            <person name="Jung N."/>
            <person name="Uechi K."/>
            <person name="Horii T."/>
            <person name="Iida T."/>
            <person name="Fujita J."/>
            <person name="Nakamura S."/>
        </authorList>
    </citation>
    <scope>NUCLEOTIDE SEQUENCE [LARGE SCALE GENOMIC DNA]</scope>
    <source>
        <strain evidence="3 4">JCM 17899</strain>
    </source>
</reference>
<evidence type="ECO:0000256" key="1">
    <source>
        <dbReference type="SAM" id="MobiDB-lite"/>
    </source>
</evidence>
<proteinExistence type="predicted"/>
<evidence type="ECO:0000256" key="2">
    <source>
        <dbReference type="SAM" id="Phobius"/>
    </source>
</evidence>
<dbReference type="Proteomes" id="UP000467193">
    <property type="component" value="Chromosome"/>
</dbReference>
<feature type="compositionally biased region" description="Low complexity" evidence="1">
    <location>
        <begin position="115"/>
        <end position="126"/>
    </location>
</feature>
<evidence type="ECO:0000313" key="3">
    <source>
        <dbReference type="EMBL" id="BBY27704.1"/>
    </source>
</evidence>
<feature type="region of interest" description="Disordered" evidence="1">
    <location>
        <begin position="46"/>
        <end position="149"/>
    </location>
</feature>
<keyword evidence="2" id="KW-0472">Membrane</keyword>
<organism evidence="3 4">
    <name type="scientific">Mycolicibacterium sediminis</name>
    <dbReference type="NCBI Taxonomy" id="1286180"/>
    <lineage>
        <taxon>Bacteria</taxon>
        <taxon>Bacillati</taxon>
        <taxon>Actinomycetota</taxon>
        <taxon>Actinomycetes</taxon>
        <taxon>Mycobacteriales</taxon>
        <taxon>Mycobacteriaceae</taxon>
        <taxon>Mycolicibacterium</taxon>
    </lineage>
</organism>
<keyword evidence="2" id="KW-1133">Transmembrane helix</keyword>
<dbReference type="RefSeq" id="WP_163796560.1">
    <property type="nucleotide sequence ID" value="NZ_AP022588.1"/>
</dbReference>
<feature type="compositionally biased region" description="Low complexity" evidence="1">
    <location>
        <begin position="65"/>
        <end position="92"/>
    </location>
</feature>
<dbReference type="EMBL" id="AP022588">
    <property type="protein sequence ID" value="BBY27704.1"/>
    <property type="molecule type" value="Genomic_DNA"/>
</dbReference>
<keyword evidence="4" id="KW-1185">Reference proteome</keyword>
<keyword evidence="2" id="KW-0812">Transmembrane</keyword>